<dbReference type="InterPro" id="IPR003738">
    <property type="entry name" value="SRAP"/>
</dbReference>
<dbReference type="SUPFAM" id="SSF143081">
    <property type="entry name" value="BB1717-like"/>
    <property type="match status" value="1"/>
</dbReference>
<comment type="caution">
    <text evidence="9">The sequence shown here is derived from an EMBL/GenBank/DDBJ whole genome shotgun (WGS) entry which is preliminary data.</text>
</comment>
<dbReference type="PANTHER" id="PTHR13604">
    <property type="entry name" value="DC12-RELATED"/>
    <property type="match status" value="1"/>
</dbReference>
<dbReference type="GO" id="GO:0106300">
    <property type="term" value="P:protein-DNA covalent cross-linking repair"/>
    <property type="evidence" value="ECO:0007669"/>
    <property type="project" value="InterPro"/>
</dbReference>
<protein>
    <recommendedName>
        <fullName evidence="8">Abasic site processing protein</fullName>
        <ecNumber evidence="8">3.4.-.-</ecNumber>
    </recommendedName>
</protein>
<dbReference type="GO" id="GO:0003697">
    <property type="term" value="F:single-stranded DNA binding"/>
    <property type="evidence" value="ECO:0007669"/>
    <property type="project" value="InterPro"/>
</dbReference>
<dbReference type="PANTHER" id="PTHR13604:SF0">
    <property type="entry name" value="ABASIC SITE PROCESSING PROTEIN HMCES"/>
    <property type="match status" value="1"/>
</dbReference>
<evidence type="ECO:0000256" key="7">
    <source>
        <dbReference type="ARBA" id="ARBA00023239"/>
    </source>
</evidence>
<keyword evidence="10" id="KW-1185">Reference proteome</keyword>
<accession>A0A919RCS9</accession>
<dbReference type="EC" id="3.4.-.-" evidence="8"/>
<evidence type="ECO:0000256" key="6">
    <source>
        <dbReference type="ARBA" id="ARBA00023125"/>
    </source>
</evidence>
<sequence length="251" mass="28216">MCGRYVSARKRQELLEEFTVQLDGTGEELAADYNVAPTKKVYAVLTRPAEPAAGEGGERAAEPVRQLRVLKWGLVPSWAKDPSVGSRMINARVETVAEKPSFRRAFAQRRCLLPADGYYEWYKTDKKNKQPYYLHPANGDVMAMAGLYEFWKDPGRAEDDPLKWLVTCTVITTTAEDGLGHIHDRMPVLIGRDRWDEWLDPRIKDKDELHALLAAGPPRGLAGRLVSTDVNSVRNNGPRLIEPEGAEEVLF</sequence>
<keyword evidence="2 8" id="KW-0645">Protease</keyword>
<dbReference type="GO" id="GO:0016829">
    <property type="term" value="F:lyase activity"/>
    <property type="evidence" value="ECO:0007669"/>
    <property type="project" value="UniProtKB-KW"/>
</dbReference>
<organism evidence="9 10">
    <name type="scientific">Sphaerisporangium rufum</name>
    <dbReference type="NCBI Taxonomy" id="1381558"/>
    <lineage>
        <taxon>Bacteria</taxon>
        <taxon>Bacillati</taxon>
        <taxon>Actinomycetota</taxon>
        <taxon>Actinomycetes</taxon>
        <taxon>Streptosporangiales</taxon>
        <taxon>Streptosporangiaceae</taxon>
        <taxon>Sphaerisporangium</taxon>
    </lineage>
</organism>
<keyword evidence="3" id="KW-0227">DNA damage</keyword>
<dbReference type="GO" id="GO:0006508">
    <property type="term" value="P:proteolysis"/>
    <property type="evidence" value="ECO:0007669"/>
    <property type="project" value="UniProtKB-KW"/>
</dbReference>
<evidence type="ECO:0000256" key="4">
    <source>
        <dbReference type="ARBA" id="ARBA00022801"/>
    </source>
</evidence>
<evidence type="ECO:0000256" key="5">
    <source>
        <dbReference type="ARBA" id="ARBA00023124"/>
    </source>
</evidence>
<keyword evidence="5" id="KW-0190">Covalent protein-DNA linkage</keyword>
<dbReference type="Proteomes" id="UP000655287">
    <property type="component" value="Unassembled WGS sequence"/>
</dbReference>
<dbReference type="Gene3D" id="3.90.1680.10">
    <property type="entry name" value="SOS response associated peptidase-like"/>
    <property type="match status" value="1"/>
</dbReference>
<evidence type="ECO:0000313" key="10">
    <source>
        <dbReference type="Proteomes" id="UP000655287"/>
    </source>
</evidence>
<name>A0A919RCS9_9ACTN</name>
<evidence type="ECO:0000313" key="9">
    <source>
        <dbReference type="EMBL" id="GII81590.1"/>
    </source>
</evidence>
<comment type="similarity">
    <text evidence="1 8">Belongs to the SOS response-associated peptidase family.</text>
</comment>
<keyword evidence="6" id="KW-0238">DNA-binding</keyword>
<proteinExistence type="inferred from homology"/>
<evidence type="ECO:0000256" key="8">
    <source>
        <dbReference type="RuleBase" id="RU364100"/>
    </source>
</evidence>
<evidence type="ECO:0000256" key="1">
    <source>
        <dbReference type="ARBA" id="ARBA00008136"/>
    </source>
</evidence>
<gene>
    <name evidence="9" type="ORF">Sru01_65720</name>
</gene>
<keyword evidence="4 8" id="KW-0378">Hydrolase</keyword>
<dbReference type="InterPro" id="IPR036590">
    <property type="entry name" value="SRAP-like"/>
</dbReference>
<reference evidence="9" key="1">
    <citation type="submission" date="2021-01" db="EMBL/GenBank/DDBJ databases">
        <title>Whole genome shotgun sequence of Sphaerisporangium rufum NBRC 109079.</title>
        <authorList>
            <person name="Komaki H."/>
            <person name="Tamura T."/>
        </authorList>
    </citation>
    <scope>NUCLEOTIDE SEQUENCE</scope>
    <source>
        <strain evidence="9">NBRC 109079</strain>
    </source>
</reference>
<dbReference type="RefSeq" id="WP_203994069.1">
    <property type="nucleotide sequence ID" value="NZ_BOOU01000102.1"/>
</dbReference>
<dbReference type="AlphaFoldDB" id="A0A919RCS9"/>
<evidence type="ECO:0000256" key="2">
    <source>
        <dbReference type="ARBA" id="ARBA00022670"/>
    </source>
</evidence>
<dbReference type="EMBL" id="BOOU01000102">
    <property type="protein sequence ID" value="GII81590.1"/>
    <property type="molecule type" value="Genomic_DNA"/>
</dbReference>
<dbReference type="GO" id="GO:0008233">
    <property type="term" value="F:peptidase activity"/>
    <property type="evidence" value="ECO:0007669"/>
    <property type="project" value="UniProtKB-KW"/>
</dbReference>
<keyword evidence="7" id="KW-0456">Lyase</keyword>
<evidence type="ECO:0000256" key="3">
    <source>
        <dbReference type="ARBA" id="ARBA00022763"/>
    </source>
</evidence>
<dbReference type="Pfam" id="PF02586">
    <property type="entry name" value="SRAP"/>
    <property type="match status" value="1"/>
</dbReference>